<dbReference type="EMBL" id="JACQMJ010000003">
    <property type="protein sequence ID" value="MBI4132008.1"/>
    <property type="molecule type" value="Genomic_DNA"/>
</dbReference>
<dbReference type="InterPro" id="IPR027434">
    <property type="entry name" value="Homing_endonucl"/>
</dbReference>
<proteinExistence type="predicted"/>
<evidence type="ECO:0000313" key="2">
    <source>
        <dbReference type="EMBL" id="MBI4132008.1"/>
    </source>
</evidence>
<comment type="caution">
    <text evidence="2">The sequence shown here is derived from an EMBL/GenBank/DDBJ whole genome shotgun (WGS) entry which is preliminary data.</text>
</comment>
<protein>
    <recommendedName>
        <fullName evidence="1">DOD-type homing endonuclease domain-containing protein</fullName>
    </recommendedName>
</protein>
<dbReference type="Proteomes" id="UP000704960">
    <property type="component" value="Unassembled WGS sequence"/>
</dbReference>
<organism evidence="2 3">
    <name type="scientific">Candidatus Sungiibacteriota bacterium</name>
    <dbReference type="NCBI Taxonomy" id="2750080"/>
    <lineage>
        <taxon>Bacteria</taxon>
        <taxon>Candidatus Sungiibacteriota</taxon>
    </lineage>
</organism>
<reference evidence="2" key="1">
    <citation type="submission" date="2020-07" db="EMBL/GenBank/DDBJ databases">
        <title>Huge and variable diversity of episymbiotic CPR bacteria and DPANN archaea in groundwater ecosystems.</title>
        <authorList>
            <person name="He C.Y."/>
            <person name="Keren R."/>
            <person name="Whittaker M."/>
            <person name="Farag I.F."/>
            <person name="Doudna J."/>
            <person name="Cate J.H.D."/>
            <person name="Banfield J.F."/>
        </authorList>
    </citation>
    <scope>NUCLEOTIDE SEQUENCE</scope>
    <source>
        <strain evidence="2">NC_groundwater_1226_Ag_S-0.1um_59_124</strain>
    </source>
</reference>
<dbReference type="AlphaFoldDB" id="A0A932YXG5"/>
<name>A0A932YXG5_9BACT</name>
<dbReference type="InterPro" id="IPR004042">
    <property type="entry name" value="Intein_endonuc_central"/>
</dbReference>
<dbReference type="SUPFAM" id="SSF55608">
    <property type="entry name" value="Homing endonucleases"/>
    <property type="match status" value="1"/>
</dbReference>
<evidence type="ECO:0000313" key="3">
    <source>
        <dbReference type="Proteomes" id="UP000704960"/>
    </source>
</evidence>
<dbReference type="GO" id="GO:0004519">
    <property type="term" value="F:endonuclease activity"/>
    <property type="evidence" value="ECO:0007669"/>
    <property type="project" value="InterPro"/>
</dbReference>
<gene>
    <name evidence="2" type="ORF">HY474_00045</name>
</gene>
<accession>A0A932YXG5</accession>
<dbReference type="PROSITE" id="PS50819">
    <property type="entry name" value="INTEIN_ENDONUCLEASE"/>
    <property type="match status" value="1"/>
</dbReference>
<dbReference type="Gene3D" id="3.10.28.10">
    <property type="entry name" value="Homing endonucleases"/>
    <property type="match status" value="1"/>
</dbReference>
<feature type="domain" description="DOD-type homing endonuclease" evidence="1">
    <location>
        <begin position="92"/>
        <end position="240"/>
    </location>
</feature>
<dbReference type="Pfam" id="PF14528">
    <property type="entry name" value="LAGLIDADG_3"/>
    <property type="match status" value="2"/>
</dbReference>
<dbReference type="InterPro" id="IPR004860">
    <property type="entry name" value="LAGLIDADG_dom"/>
</dbReference>
<evidence type="ECO:0000259" key="1">
    <source>
        <dbReference type="PROSITE" id="PS50819"/>
    </source>
</evidence>
<sequence>MPLLRLLRKWHWKENLKHRDIASRLKIPRSTVTRWFHYFNIPTQPGSRFTNLNLLNMGPRKTPPAKPKTSKPRPWKVREEFFETWTGEMAYILGFFCADGTLTVNPRGSRYLALQISDRGLLLKIKACFGIGHKLSLKRHRTANWKDAWRIQIGSKRIFNRFIELGITPQKAYRLRMPVVPKEYAADFIRGYFDGDGGAWFGYVHKNDRKMPTKALVTTFTSCSNGMLMDVALMLSRLAGVRLKQPRFSGKAFRIFYSTWDSRKIYQFIYHTKTNLYLARKKVVFEKYLGT</sequence>